<evidence type="ECO:0000313" key="8">
    <source>
        <dbReference type="EMBL" id="BAS01016.1"/>
    </source>
</evidence>
<dbReference type="EC" id="6.3.4.15" evidence="5"/>
<keyword evidence="10" id="KW-1185">Reference proteome</keyword>
<keyword evidence="4" id="KW-0092">Biotin</keyword>
<evidence type="ECO:0000256" key="4">
    <source>
        <dbReference type="ARBA" id="ARBA00023267"/>
    </source>
</evidence>
<dbReference type="RefSeq" id="WP_055036960.1">
    <property type="nucleotide sequence ID" value="NZ_AP014854.2"/>
</dbReference>
<dbReference type="SUPFAM" id="SSF55681">
    <property type="entry name" value="Class II aaRS and biotin synthetases"/>
    <property type="match status" value="1"/>
</dbReference>
<evidence type="ECO:0000256" key="6">
    <source>
        <dbReference type="ARBA" id="ARBA00047846"/>
    </source>
</evidence>
<dbReference type="EMBL" id="AP014854">
    <property type="protein sequence ID" value="BAS01016.1"/>
    <property type="molecule type" value="Genomic_DNA"/>
</dbReference>
<dbReference type="NCBIfam" id="TIGR00121">
    <property type="entry name" value="birA_ligase"/>
    <property type="match status" value="1"/>
</dbReference>
<keyword evidence="3" id="KW-0067">ATP-binding</keyword>
<dbReference type="Gene3D" id="2.30.30.100">
    <property type="match status" value="1"/>
</dbReference>
<dbReference type="GO" id="GO:0004077">
    <property type="term" value="F:biotin--[biotin carboxyl-carrier protein] ligase activity"/>
    <property type="evidence" value="ECO:0007669"/>
    <property type="project" value="UniProtKB-EC"/>
</dbReference>
<dbReference type="PROSITE" id="PS51733">
    <property type="entry name" value="BPL_LPL_CATALYTIC"/>
    <property type="match status" value="1"/>
</dbReference>
<dbReference type="GO" id="GO:0005737">
    <property type="term" value="C:cytoplasm"/>
    <property type="evidence" value="ECO:0007669"/>
    <property type="project" value="TreeGrafter"/>
</dbReference>
<evidence type="ECO:0000256" key="5">
    <source>
        <dbReference type="ARBA" id="ARBA00024227"/>
    </source>
</evidence>
<dbReference type="Pfam" id="PF02237">
    <property type="entry name" value="BPL_C"/>
    <property type="match status" value="1"/>
</dbReference>
<dbReference type="EMBL" id="LN907867">
    <property type="protein sequence ID" value="CUU41783.1"/>
    <property type="molecule type" value="Genomic_DNA"/>
</dbReference>
<comment type="catalytic activity">
    <reaction evidence="6">
        <text>biotin + L-lysyl-[protein] + ATP = N(6)-biotinyl-L-lysyl-[protein] + AMP + diphosphate + H(+)</text>
        <dbReference type="Rhea" id="RHEA:11756"/>
        <dbReference type="Rhea" id="RHEA-COMP:9752"/>
        <dbReference type="Rhea" id="RHEA-COMP:10505"/>
        <dbReference type="ChEBI" id="CHEBI:15378"/>
        <dbReference type="ChEBI" id="CHEBI:29969"/>
        <dbReference type="ChEBI" id="CHEBI:30616"/>
        <dbReference type="ChEBI" id="CHEBI:33019"/>
        <dbReference type="ChEBI" id="CHEBI:57586"/>
        <dbReference type="ChEBI" id="CHEBI:83144"/>
        <dbReference type="ChEBI" id="CHEBI:456215"/>
        <dbReference type="EC" id="6.3.4.15"/>
    </reaction>
</comment>
<dbReference type="Proteomes" id="UP000065734">
    <property type="component" value="Chromosome I"/>
</dbReference>
<dbReference type="InterPro" id="IPR004408">
    <property type="entry name" value="Biotin_CoA_COase_ligase"/>
</dbReference>
<reference evidence="10" key="3">
    <citation type="journal article" date="2016" name="Genome Announc.">
        <title>Revised genome sequence of the purple photosynthetic bacterium Blastochloris viridis.</title>
        <authorList>
            <person name="Liu L.N."/>
            <person name="Faulkner M."/>
            <person name="Liu X."/>
            <person name="Huang F."/>
            <person name="Darby A.C."/>
            <person name="Hall N."/>
        </authorList>
    </citation>
    <scope>NUCLEOTIDE SEQUENCE [LARGE SCALE GENOMIC DNA]</scope>
    <source>
        <strain evidence="10">ATCC 19567 / DSM 133 / F</strain>
    </source>
</reference>
<evidence type="ECO:0000259" key="7">
    <source>
        <dbReference type="PROSITE" id="PS51733"/>
    </source>
</evidence>
<dbReference type="Pfam" id="PF03099">
    <property type="entry name" value="BPL_LplA_LipB"/>
    <property type="match status" value="1"/>
</dbReference>
<keyword evidence="1 8" id="KW-0436">Ligase</keyword>
<dbReference type="CDD" id="cd16442">
    <property type="entry name" value="BPL"/>
    <property type="match status" value="1"/>
</dbReference>
<proteinExistence type="predicted"/>
<dbReference type="PANTHER" id="PTHR12835:SF5">
    <property type="entry name" value="BIOTIN--PROTEIN LIGASE"/>
    <property type="match status" value="1"/>
</dbReference>
<dbReference type="STRING" id="1079.BVIR_1334"/>
<reference evidence="8" key="1">
    <citation type="journal article" date="2015" name="Genome Announc.">
        <title>Complete Genome Sequence of the Bacteriochlorophyll b-Producing Photosynthetic Bacterium Blastochloris viridis.</title>
        <authorList>
            <person name="Tsukatani Y."/>
            <person name="Hirose Y."/>
            <person name="Harada J."/>
            <person name="Misawa N."/>
            <person name="Mori K."/>
            <person name="Inoue K."/>
            <person name="Tamiaki H."/>
        </authorList>
    </citation>
    <scope>NUCLEOTIDE SEQUENCE [LARGE SCALE GENOMIC DNA]</scope>
    <source>
        <strain evidence="8">DSM 133</strain>
    </source>
</reference>
<dbReference type="SUPFAM" id="SSF50037">
    <property type="entry name" value="C-terminal domain of transcriptional repressors"/>
    <property type="match status" value="1"/>
</dbReference>
<dbReference type="Gene3D" id="3.30.930.10">
    <property type="entry name" value="Bira Bifunctional Protein, Domain 2"/>
    <property type="match status" value="1"/>
</dbReference>
<protein>
    <recommendedName>
        <fullName evidence="5">biotin--[biotin carboxyl-carrier protein] ligase</fullName>
        <ecNumber evidence="5">6.3.4.15</ecNumber>
    </recommendedName>
</protein>
<evidence type="ECO:0000256" key="3">
    <source>
        <dbReference type="ARBA" id="ARBA00022840"/>
    </source>
</evidence>
<dbReference type="InterPro" id="IPR004143">
    <property type="entry name" value="BPL_LPL_catalytic"/>
</dbReference>
<gene>
    <name evidence="9" type="primary">birA</name>
    <name evidence="8" type="ORF">BV133_3422</name>
    <name evidence="9" type="ORF">BVIRIDIS_07790</name>
</gene>
<organism evidence="9 10">
    <name type="scientific">Blastochloris viridis</name>
    <name type="common">Rhodopseudomonas viridis</name>
    <dbReference type="NCBI Taxonomy" id="1079"/>
    <lineage>
        <taxon>Bacteria</taxon>
        <taxon>Pseudomonadati</taxon>
        <taxon>Pseudomonadota</taxon>
        <taxon>Alphaproteobacteria</taxon>
        <taxon>Hyphomicrobiales</taxon>
        <taxon>Blastochloridaceae</taxon>
        <taxon>Blastochloris</taxon>
    </lineage>
</organism>
<keyword evidence="2" id="KW-0547">Nucleotide-binding</keyword>
<dbReference type="InterPro" id="IPR003142">
    <property type="entry name" value="BPL_C"/>
</dbReference>
<name>A0A0H5BFM5_BLAVI</name>
<sequence length="266" mass="27808">MGFGESPGEGTPVLALDEVGSTNTEALARAREGQFGPLWISARRQTGGRGRRGRVWASEPGNLYASLLLTDPAPSEVCPQLCFVAGLALHDAVGALCGLEAPRLALKWPNDLMLDGAKCAGILVEGEVAPAGRPLAVVIGFGVNCAHHPDDTPYQAIDLAAAAGRTIAPAVLLSALDAAMAVRLGEWRGGSAFATTRAHWLQRAGRVGQPVTVRTGTEVVEGRFETLDGDGAMVLLRQDGSRTRIGTGEILPFVGRADPTRSDRSP</sequence>
<dbReference type="AlphaFoldDB" id="A0A0H5BFM5"/>
<evidence type="ECO:0000313" key="10">
    <source>
        <dbReference type="Proteomes" id="UP000065734"/>
    </source>
</evidence>
<dbReference type="OrthoDB" id="9807064at2"/>
<accession>A0A0H5BFM5</accession>
<dbReference type="GO" id="GO:0005524">
    <property type="term" value="F:ATP binding"/>
    <property type="evidence" value="ECO:0007669"/>
    <property type="project" value="UniProtKB-KW"/>
</dbReference>
<evidence type="ECO:0000256" key="1">
    <source>
        <dbReference type="ARBA" id="ARBA00022598"/>
    </source>
</evidence>
<evidence type="ECO:0000256" key="2">
    <source>
        <dbReference type="ARBA" id="ARBA00022741"/>
    </source>
</evidence>
<dbReference type="InterPro" id="IPR008988">
    <property type="entry name" value="Transcriptional_repressor_C"/>
</dbReference>
<dbReference type="PANTHER" id="PTHR12835">
    <property type="entry name" value="BIOTIN PROTEIN LIGASE"/>
    <property type="match status" value="1"/>
</dbReference>
<reference evidence="9" key="2">
    <citation type="submission" date="2015-11" db="EMBL/GenBank/DDBJ databases">
        <authorList>
            <person name="Zhang Y."/>
            <person name="Guo Z."/>
        </authorList>
    </citation>
    <scope>NUCLEOTIDE SEQUENCE</scope>
    <source>
        <strain evidence="9">1</strain>
    </source>
</reference>
<evidence type="ECO:0000313" key="9">
    <source>
        <dbReference type="EMBL" id="CUU41783.1"/>
    </source>
</evidence>
<feature type="domain" description="BPL/LPL catalytic" evidence="7">
    <location>
        <begin position="8"/>
        <end position="188"/>
    </location>
</feature>
<dbReference type="InterPro" id="IPR045864">
    <property type="entry name" value="aa-tRNA-synth_II/BPL/LPL"/>
</dbReference>
<dbReference type="PATRIC" id="fig|1079.6.peg.1385"/>
<dbReference type="KEGG" id="bvr:BVIR_1334"/>